<evidence type="ECO:0000313" key="24">
    <source>
        <dbReference type="EMBL" id="KAF6106626.1"/>
    </source>
</evidence>
<evidence type="ECO:0000256" key="12">
    <source>
        <dbReference type="ARBA" id="ARBA00023180"/>
    </source>
</evidence>
<feature type="domain" description="Teneurin N-terminal" evidence="23">
    <location>
        <begin position="1"/>
        <end position="200"/>
    </location>
</feature>
<evidence type="ECO:0000256" key="9">
    <source>
        <dbReference type="ARBA" id="ARBA00022989"/>
    </source>
</evidence>
<keyword evidence="6 19" id="KW-0245">EGF-like domain</keyword>
<dbReference type="InterPro" id="IPR057629">
    <property type="entry name" value="Teneurin1-4_GBD"/>
</dbReference>
<evidence type="ECO:0000256" key="10">
    <source>
        <dbReference type="ARBA" id="ARBA00023136"/>
    </source>
</evidence>
<evidence type="ECO:0000259" key="22">
    <source>
        <dbReference type="PROSITE" id="PS50026"/>
    </source>
</evidence>
<dbReference type="CDD" id="cd00054">
    <property type="entry name" value="EGF_CA"/>
    <property type="match status" value="1"/>
</dbReference>
<dbReference type="GO" id="GO:0046982">
    <property type="term" value="F:protein heterodimerization activity"/>
    <property type="evidence" value="ECO:0007669"/>
    <property type="project" value="TreeGrafter"/>
</dbReference>
<protein>
    <recommendedName>
        <fullName evidence="15">Teneurin-4</fullName>
    </recommendedName>
    <alternativeName>
        <fullName evidence="17">Protein Odd Oz/ten-m homolog 4</fullName>
    </alternativeName>
    <alternativeName>
        <fullName evidence="16">Tenascin-M4</fullName>
    </alternativeName>
    <alternativeName>
        <fullName evidence="18">Teneurin transmembrane protein 4</fullName>
    </alternativeName>
</protein>
<comment type="subcellular location">
    <subcellularLocation>
        <location evidence="1">Cell membrane</location>
        <topology evidence="1">Single-pass membrane protein</topology>
    </subcellularLocation>
    <subcellularLocation>
        <location evidence="2">Cell projection</location>
    </subcellularLocation>
</comment>
<comment type="similarity">
    <text evidence="3">Belongs to the tenascin family. Teneurin subfamily.</text>
</comment>
<dbReference type="PROSITE" id="PS00022">
    <property type="entry name" value="EGF_1"/>
    <property type="match status" value="4"/>
</dbReference>
<keyword evidence="4" id="KW-0217">Developmental protein</keyword>
<dbReference type="Pfam" id="PF06484">
    <property type="entry name" value="Ten_N"/>
    <property type="match status" value="1"/>
</dbReference>
<evidence type="ECO:0000256" key="7">
    <source>
        <dbReference type="ARBA" id="ARBA00022692"/>
    </source>
</evidence>
<dbReference type="InterPro" id="IPR009471">
    <property type="entry name" value="Ten_N"/>
</dbReference>
<dbReference type="FunFam" id="2.10.25.10:FF:000016">
    <property type="entry name" value="Teneurin transmembrane protein 2"/>
    <property type="match status" value="1"/>
</dbReference>
<evidence type="ECO:0000313" key="25">
    <source>
        <dbReference type="Proteomes" id="UP000664940"/>
    </source>
</evidence>
<feature type="compositionally biased region" description="Polar residues" evidence="20">
    <location>
        <begin position="79"/>
        <end position="103"/>
    </location>
</feature>
<comment type="subunit">
    <text evidence="14">Homodimer; disulfide-linked. May also form heterodimer with either TENM1 or TENM2 or TENM3.</text>
</comment>
<evidence type="ECO:0000256" key="3">
    <source>
        <dbReference type="ARBA" id="ARBA00009385"/>
    </source>
</evidence>
<evidence type="ECO:0000256" key="1">
    <source>
        <dbReference type="ARBA" id="ARBA00004162"/>
    </source>
</evidence>
<evidence type="ECO:0000256" key="4">
    <source>
        <dbReference type="ARBA" id="ARBA00022473"/>
    </source>
</evidence>
<evidence type="ECO:0000256" key="20">
    <source>
        <dbReference type="SAM" id="MobiDB-lite"/>
    </source>
</evidence>
<evidence type="ECO:0000256" key="14">
    <source>
        <dbReference type="ARBA" id="ARBA00063448"/>
    </source>
</evidence>
<dbReference type="FunFam" id="2.10.25.10:FF:000132">
    <property type="entry name" value="Teneurin transmembrane protein 4"/>
    <property type="match status" value="1"/>
</dbReference>
<keyword evidence="7 21" id="KW-0812">Transmembrane</keyword>
<dbReference type="PROSITE" id="PS50026">
    <property type="entry name" value="EGF_3"/>
    <property type="match status" value="2"/>
</dbReference>
<dbReference type="SMART" id="SM00181">
    <property type="entry name" value="EGF"/>
    <property type="match status" value="7"/>
</dbReference>
<dbReference type="FunFam" id="2.10.25.10:FF:000021">
    <property type="entry name" value="Teneurin transmembrane protein 2"/>
    <property type="match status" value="2"/>
</dbReference>
<dbReference type="InterPro" id="IPR051216">
    <property type="entry name" value="Teneurin"/>
</dbReference>
<organism evidence="24 25">
    <name type="scientific">Phyllostomus discolor</name>
    <name type="common">pale spear-nosed bat</name>
    <dbReference type="NCBI Taxonomy" id="89673"/>
    <lineage>
        <taxon>Eukaryota</taxon>
        <taxon>Metazoa</taxon>
        <taxon>Chordata</taxon>
        <taxon>Craniata</taxon>
        <taxon>Vertebrata</taxon>
        <taxon>Euteleostomi</taxon>
        <taxon>Mammalia</taxon>
        <taxon>Eutheria</taxon>
        <taxon>Laurasiatheria</taxon>
        <taxon>Chiroptera</taxon>
        <taxon>Yangochiroptera</taxon>
        <taxon>Phyllostomidae</taxon>
        <taxon>Phyllostominae</taxon>
        <taxon>Phyllostomus</taxon>
    </lineage>
</organism>
<name>A0A834E7L4_9CHIR</name>
<dbReference type="GO" id="GO:0048666">
    <property type="term" value="P:neuron development"/>
    <property type="evidence" value="ECO:0007669"/>
    <property type="project" value="TreeGrafter"/>
</dbReference>
<feature type="disulfide bond" evidence="19">
    <location>
        <begin position="636"/>
        <end position="645"/>
    </location>
</feature>
<dbReference type="PROSITE" id="PS01186">
    <property type="entry name" value="EGF_2"/>
    <property type="match status" value="3"/>
</dbReference>
<dbReference type="FunFam" id="2.10.25.10:FF:000026">
    <property type="entry name" value="Teneurin transmembrane protein 2"/>
    <property type="match status" value="1"/>
</dbReference>
<keyword evidence="9 21" id="KW-1133">Transmembrane helix</keyword>
<dbReference type="GO" id="GO:0043005">
    <property type="term" value="C:neuron projection"/>
    <property type="evidence" value="ECO:0007669"/>
    <property type="project" value="TreeGrafter"/>
</dbReference>
<dbReference type="InterPro" id="IPR000742">
    <property type="entry name" value="EGF"/>
</dbReference>
<evidence type="ECO:0000259" key="23">
    <source>
        <dbReference type="PROSITE" id="PS51361"/>
    </source>
</evidence>
<keyword evidence="13" id="KW-0966">Cell projection</keyword>
<dbReference type="GO" id="GO:0007157">
    <property type="term" value="P:heterophilic cell-cell adhesion via plasma membrane cell adhesion molecules"/>
    <property type="evidence" value="ECO:0007669"/>
    <property type="project" value="TreeGrafter"/>
</dbReference>
<comment type="caution">
    <text evidence="24">The sequence shown here is derived from an EMBL/GenBank/DDBJ whole genome shotgun (WGS) entry which is preliminary data.</text>
</comment>
<keyword evidence="10 21" id="KW-0472">Membrane</keyword>
<feature type="disulfide bond" evidence="19">
    <location>
        <begin position="507"/>
        <end position="516"/>
    </location>
</feature>
<dbReference type="GO" id="GO:0042803">
    <property type="term" value="F:protein homodimerization activity"/>
    <property type="evidence" value="ECO:0007669"/>
    <property type="project" value="TreeGrafter"/>
</dbReference>
<feature type="compositionally biased region" description="Basic and acidic residues" evidence="20">
    <location>
        <begin position="48"/>
        <end position="58"/>
    </location>
</feature>
<accession>A0A834E7L4</accession>
<feature type="transmembrane region" description="Helical" evidence="21">
    <location>
        <begin position="200"/>
        <end position="225"/>
    </location>
</feature>
<dbReference type="Gene3D" id="2.10.25.10">
    <property type="entry name" value="Laminin"/>
    <property type="match status" value="7"/>
</dbReference>
<evidence type="ECO:0000256" key="13">
    <source>
        <dbReference type="ARBA" id="ARBA00023273"/>
    </source>
</evidence>
<evidence type="ECO:0000256" key="15">
    <source>
        <dbReference type="ARBA" id="ARBA00068162"/>
    </source>
</evidence>
<evidence type="ECO:0000256" key="6">
    <source>
        <dbReference type="ARBA" id="ARBA00022536"/>
    </source>
</evidence>
<evidence type="ECO:0000256" key="2">
    <source>
        <dbReference type="ARBA" id="ARBA00004316"/>
    </source>
</evidence>
<dbReference type="GO" id="GO:0050839">
    <property type="term" value="F:cell adhesion molecule binding"/>
    <property type="evidence" value="ECO:0007669"/>
    <property type="project" value="TreeGrafter"/>
</dbReference>
<sequence>MGASSDADVEADTVLSPEHPVRLWGRSTRSGRSSCLSSRANSNLTLTDTEHENTETDHPGGLQNHSRLRTPPPPLSHAHTPNQHHAASINSLNRGNFTPRSNPSPAPTDHSLSGEPPAGGAQEAAHTQDNWLLNSNIPLETRHFLFKPGGTSPLFCTTSPGYPLTSSTVYSPPPRPLPRSTFARPAFNLKKPSKYCNWKCAALSAIIISATLVILLAYFVAMHLFGLNWHLQPMEGQMYEITEDTASSWPVPTDVSLYPSGGTGLEIPDRKGKGATEGRPSSFFPEDSFIDSGEIDVGRRASQKIPPGTFWRSQVFIDHPVHLKFNVSLGKAALVGIYGRKGLPPSHTQFDFVELLDGRRLLTQEARSLEGPQRQSRGVVPPSSHETGFIQYLDSGIWHLAFYNDGKESEVVSFLTTAIESVDNCPSNCYGNGDCISGTCHCFLGFLGPDCGRASCPVLCSGNGQYMKGRCLCHSGWKGAECDVPTNQCIDVACSNHGTCIMGTCICNPGYKGENCEEVDCMDPTCSGRGVCVRGECHCSVGWGGTNCETPRATCLDQCSGHGTFLPDTGLCSCDPNWTGHDCSIEICAADCGGHGVCVGGTCRCEDGWMGTACDQRACHPRCAEHGTCHDGKCECSPGWNGEHCTIGMAGQARGAFSGLHGAFVGRLVQGQGWASTACGNGAKSPFIW</sequence>
<evidence type="ECO:0000256" key="11">
    <source>
        <dbReference type="ARBA" id="ARBA00023157"/>
    </source>
</evidence>
<evidence type="ECO:0000256" key="5">
    <source>
        <dbReference type="ARBA" id="ARBA00022475"/>
    </source>
</evidence>
<keyword evidence="12" id="KW-0325">Glycoprotein</keyword>
<evidence type="ECO:0000256" key="17">
    <source>
        <dbReference type="ARBA" id="ARBA00081434"/>
    </source>
</evidence>
<feature type="disulfide bond" evidence="19">
    <location>
        <begin position="619"/>
        <end position="629"/>
    </location>
</feature>
<comment type="caution">
    <text evidence="19">Lacks conserved residue(s) required for the propagation of feature annotation.</text>
</comment>
<dbReference type="EMBL" id="JABVXQ010000006">
    <property type="protein sequence ID" value="KAF6106626.1"/>
    <property type="molecule type" value="Genomic_DNA"/>
</dbReference>
<feature type="compositionally biased region" description="Low complexity" evidence="20">
    <location>
        <begin position="114"/>
        <end position="125"/>
    </location>
</feature>
<dbReference type="GO" id="GO:0007165">
    <property type="term" value="P:signal transduction"/>
    <property type="evidence" value="ECO:0007669"/>
    <property type="project" value="InterPro"/>
</dbReference>
<evidence type="ECO:0000256" key="18">
    <source>
        <dbReference type="ARBA" id="ARBA00083959"/>
    </source>
</evidence>
<keyword evidence="11 19" id="KW-1015">Disulfide bond</keyword>
<keyword evidence="5" id="KW-1003">Cell membrane</keyword>
<dbReference type="PANTHER" id="PTHR11219">
    <property type="entry name" value="TENEURIN AND N-ACETYLGLUCOSAMINE-1-PHOSPHODIESTER ALPHA-N-ACETYLGLUCOSAMINIDASE"/>
    <property type="match status" value="1"/>
</dbReference>
<gene>
    <name evidence="24" type="ORF">HJG60_018733</name>
</gene>
<evidence type="ECO:0000256" key="19">
    <source>
        <dbReference type="PROSITE-ProRule" id="PRU00076"/>
    </source>
</evidence>
<dbReference type="Pfam" id="PF25024">
    <property type="entry name" value="EGF_TEN"/>
    <property type="match status" value="1"/>
</dbReference>
<dbReference type="Pfam" id="PF23093">
    <property type="entry name" value="GBD_Tenm3"/>
    <property type="match status" value="1"/>
</dbReference>
<dbReference type="SUPFAM" id="SSF57196">
    <property type="entry name" value="EGF/Laminin"/>
    <property type="match status" value="4"/>
</dbReference>
<evidence type="ECO:0000256" key="16">
    <source>
        <dbReference type="ARBA" id="ARBA00077039"/>
    </source>
</evidence>
<dbReference type="GO" id="GO:0005886">
    <property type="term" value="C:plasma membrane"/>
    <property type="evidence" value="ECO:0007669"/>
    <property type="project" value="UniProtKB-SubCell"/>
</dbReference>
<feature type="domain" description="EGF-like" evidence="22">
    <location>
        <begin position="615"/>
        <end position="646"/>
    </location>
</feature>
<dbReference type="FunFam" id="2.10.25.10:FF:000013">
    <property type="entry name" value="Teneurin transmembrane protein 4"/>
    <property type="match status" value="1"/>
</dbReference>
<dbReference type="Proteomes" id="UP000664940">
    <property type="component" value="Unassembled WGS sequence"/>
</dbReference>
<dbReference type="PROSITE" id="PS51361">
    <property type="entry name" value="TENEURIN_N"/>
    <property type="match status" value="1"/>
</dbReference>
<dbReference type="PANTHER" id="PTHR11219:SF9">
    <property type="entry name" value="TENEURIN-4"/>
    <property type="match status" value="1"/>
</dbReference>
<evidence type="ECO:0000256" key="8">
    <source>
        <dbReference type="ARBA" id="ARBA00022737"/>
    </source>
</evidence>
<feature type="region of interest" description="Disordered" evidence="20">
    <location>
        <begin position="1"/>
        <end position="125"/>
    </location>
</feature>
<dbReference type="AlphaFoldDB" id="A0A834E7L4"/>
<feature type="compositionally biased region" description="Low complexity" evidence="20">
    <location>
        <begin position="26"/>
        <end position="47"/>
    </location>
</feature>
<evidence type="ECO:0000256" key="21">
    <source>
        <dbReference type="SAM" id="Phobius"/>
    </source>
</evidence>
<keyword evidence="8" id="KW-0677">Repeat</keyword>
<proteinExistence type="inferred from homology"/>
<feature type="domain" description="EGF-like" evidence="22">
    <location>
        <begin position="485"/>
        <end position="517"/>
    </location>
</feature>
<dbReference type="GO" id="GO:0009653">
    <property type="term" value="P:anatomical structure morphogenesis"/>
    <property type="evidence" value="ECO:0007669"/>
    <property type="project" value="UniProtKB-ARBA"/>
</dbReference>
<reference evidence="24 25" key="1">
    <citation type="journal article" date="2020" name="Nature">
        <title>Six reference-quality genomes reveal evolution of bat adaptations.</title>
        <authorList>
            <person name="Jebb D."/>
            <person name="Huang Z."/>
            <person name="Pippel M."/>
            <person name="Hughes G.M."/>
            <person name="Lavrichenko K."/>
            <person name="Devanna P."/>
            <person name="Winkler S."/>
            <person name="Jermiin L.S."/>
            <person name="Skirmuntt E.C."/>
            <person name="Katzourakis A."/>
            <person name="Burkitt-Gray L."/>
            <person name="Ray D.A."/>
            <person name="Sullivan K.A.M."/>
            <person name="Roscito J.G."/>
            <person name="Kirilenko B.M."/>
            <person name="Davalos L.M."/>
            <person name="Corthals A.P."/>
            <person name="Power M.L."/>
            <person name="Jones G."/>
            <person name="Ransome R.D."/>
            <person name="Dechmann D.K.N."/>
            <person name="Locatelli A.G."/>
            <person name="Puechmaille S.J."/>
            <person name="Fedrigo O."/>
            <person name="Jarvis E.D."/>
            <person name="Hiller M."/>
            <person name="Vernes S.C."/>
            <person name="Myers E.W."/>
            <person name="Teeling E.C."/>
        </authorList>
    </citation>
    <scope>NUCLEOTIDE SEQUENCE [LARGE SCALE GENOMIC DNA]</scope>
    <source>
        <strain evidence="24">Bat1K_MPI-CBG_1</strain>
    </source>
</reference>